<evidence type="ECO:0000313" key="2">
    <source>
        <dbReference type="Proteomes" id="UP000027981"/>
    </source>
</evidence>
<dbReference type="GeneID" id="24841163"/>
<reference evidence="1 2" key="2">
    <citation type="journal article" date="2015" name="Genome Announc.">
        <title>Complete Genome Sequence of Hyperthermophilic Piezophilic Archaeon Palaeococcus pacificus DY20341T, Isolated from Deep-Sea Hydrothermal Sediments.</title>
        <authorList>
            <person name="Zeng X."/>
            <person name="Jebbar M."/>
            <person name="Shao Z."/>
        </authorList>
    </citation>
    <scope>NUCLEOTIDE SEQUENCE [LARGE SCALE GENOMIC DNA]</scope>
    <source>
        <strain evidence="1 2">DY20341</strain>
    </source>
</reference>
<dbReference type="AlphaFoldDB" id="A0A075LQS7"/>
<organism evidence="1 2">
    <name type="scientific">Palaeococcus pacificus DY20341</name>
    <dbReference type="NCBI Taxonomy" id="1343739"/>
    <lineage>
        <taxon>Archaea</taxon>
        <taxon>Methanobacteriati</taxon>
        <taxon>Methanobacteriota</taxon>
        <taxon>Thermococci</taxon>
        <taxon>Thermococcales</taxon>
        <taxon>Thermococcaceae</taxon>
        <taxon>Palaeococcus</taxon>
    </lineage>
</organism>
<proteinExistence type="predicted"/>
<dbReference type="OrthoDB" id="86024at2157"/>
<dbReference type="KEGG" id="ppac:PAP_00145"/>
<reference evidence="2" key="1">
    <citation type="submission" date="2013-06" db="EMBL/GenBank/DDBJ databases">
        <title>Complete Genome Sequence of Hyperthermophilic Palaeococcus pacificus DY20341T, Isolated from a Deep-Sea Hydrothermal Sediments.</title>
        <authorList>
            <person name="Zeng X."/>
            <person name="Shao Z."/>
        </authorList>
    </citation>
    <scope>NUCLEOTIDE SEQUENCE [LARGE SCALE GENOMIC DNA]</scope>
    <source>
        <strain evidence="2">DY20341</strain>
    </source>
</reference>
<keyword evidence="2" id="KW-1185">Reference proteome</keyword>
<sequence>MRIAIPYLIFEVKGKEYMIDAYFSKKVERIERVSALIRPFDRSLRRECEGSLEPLIKEEDLEGFLKEVFREVYELSGEKLKSRLSHMRRWNIFRLLGLPTGYKRHLKEEEELAKENREALLALAILKNVLGIKSPKELENLHILVRGYRYYAVEIGESIYNEKGKEDKIYAQLLKIDESFKKEIERMAHFFE</sequence>
<dbReference type="EMBL" id="CP006019">
    <property type="protein sequence ID" value="AIF68476.1"/>
    <property type="molecule type" value="Genomic_DNA"/>
</dbReference>
<protein>
    <submittedName>
        <fullName evidence="1">Uncharacterized protein</fullName>
    </submittedName>
</protein>
<dbReference type="STRING" id="1343739.PAP_00145"/>
<dbReference type="RefSeq" id="WP_048163931.1">
    <property type="nucleotide sequence ID" value="NZ_CP006019.1"/>
</dbReference>
<gene>
    <name evidence="1" type="ORF">PAP_00145</name>
</gene>
<accession>A0A075LQS7</accession>
<dbReference type="Proteomes" id="UP000027981">
    <property type="component" value="Chromosome"/>
</dbReference>
<name>A0A075LQS7_9EURY</name>
<dbReference type="HOGENOM" id="CLU_1451468_0_0_2"/>
<dbReference type="eggNOG" id="arCOG03824">
    <property type="taxonomic scope" value="Archaea"/>
</dbReference>
<evidence type="ECO:0000313" key="1">
    <source>
        <dbReference type="EMBL" id="AIF68476.1"/>
    </source>
</evidence>